<dbReference type="InterPro" id="IPR010721">
    <property type="entry name" value="UstE-like"/>
</dbReference>
<dbReference type="PANTHER" id="PTHR32251">
    <property type="entry name" value="3-OXO-5-ALPHA-STEROID 4-DEHYDROGENASE"/>
    <property type="match status" value="1"/>
</dbReference>
<sequence>MSWTSTLLAIWAAMAAVMSAGWLWQRRRENAGIVDVLWSAGVGAGAVACATFGAGDARGRLAVAVCGGLWGLRLARHLWRRVRSEDEDGRYRHLRAHWRGHQGKFFLFFQFQALLVPLFCLPFAVAAANASVRLPWLAAGVAVWALAWAGEALADRQLARFRIDPGNRGRSCDTGLWRYSRHPNYFFEWLHWFAYALFAVGSPLAWLAWSGPATMYLFLRYLSGVPFTEAQALRTRGEDYRRYQQRTPMFFPWFPREAGERRTQEKAR</sequence>
<dbReference type="AlphaFoldDB" id="A0AAU8MZ00"/>
<accession>A0AAU8MZ00</accession>
<keyword evidence="1" id="KW-0812">Transmembrane</keyword>
<feature type="transmembrane region" description="Helical" evidence="1">
    <location>
        <begin position="6"/>
        <end position="24"/>
    </location>
</feature>
<gene>
    <name evidence="2" type="ORF">ABU614_08680</name>
</gene>
<dbReference type="PANTHER" id="PTHR32251:SF17">
    <property type="entry name" value="STEROID 5-ALPHA REDUCTASE C-TERMINAL DOMAIN-CONTAINING PROTEIN"/>
    <property type="match status" value="1"/>
</dbReference>
<keyword evidence="1" id="KW-1133">Transmembrane helix</keyword>
<keyword evidence="1" id="KW-0472">Membrane</keyword>
<organism evidence="2">
    <name type="scientific">Lysobacter firmicutimachus</name>
    <dbReference type="NCBI Taxonomy" id="1792846"/>
    <lineage>
        <taxon>Bacteria</taxon>
        <taxon>Pseudomonadati</taxon>
        <taxon>Pseudomonadota</taxon>
        <taxon>Gammaproteobacteria</taxon>
        <taxon>Lysobacterales</taxon>
        <taxon>Lysobacteraceae</taxon>
        <taxon>Lysobacter</taxon>
    </lineage>
</organism>
<dbReference type="PROSITE" id="PS50244">
    <property type="entry name" value="S5A_REDUCTASE"/>
    <property type="match status" value="1"/>
</dbReference>
<evidence type="ECO:0000313" key="2">
    <source>
        <dbReference type="EMBL" id="XCO76844.1"/>
    </source>
</evidence>
<dbReference type="GO" id="GO:0016020">
    <property type="term" value="C:membrane"/>
    <property type="evidence" value="ECO:0007669"/>
    <property type="project" value="TreeGrafter"/>
</dbReference>
<feature type="transmembrane region" description="Helical" evidence="1">
    <location>
        <begin position="36"/>
        <end position="55"/>
    </location>
</feature>
<feature type="transmembrane region" description="Helical" evidence="1">
    <location>
        <begin position="134"/>
        <end position="154"/>
    </location>
</feature>
<dbReference type="Gene3D" id="1.20.120.1630">
    <property type="match status" value="1"/>
</dbReference>
<dbReference type="RefSeq" id="WP_363800098.1">
    <property type="nucleotide sequence ID" value="NZ_CP159925.1"/>
</dbReference>
<feature type="transmembrane region" description="Helical" evidence="1">
    <location>
        <begin position="189"/>
        <end position="209"/>
    </location>
</feature>
<name>A0AAU8MZ00_9GAMM</name>
<dbReference type="EMBL" id="CP159925">
    <property type="protein sequence ID" value="XCO76844.1"/>
    <property type="molecule type" value="Genomic_DNA"/>
</dbReference>
<evidence type="ECO:0000256" key="1">
    <source>
        <dbReference type="SAM" id="Phobius"/>
    </source>
</evidence>
<protein>
    <submittedName>
        <fullName evidence="2">DUF1295 domain-containing protein</fullName>
    </submittedName>
</protein>
<reference evidence="2" key="1">
    <citation type="submission" date="2024-06" db="EMBL/GenBank/DDBJ databases">
        <authorList>
            <person name="Li S."/>
        </authorList>
    </citation>
    <scope>NUCLEOTIDE SEQUENCE</scope>
    <source>
        <strain evidence="2">SR10</strain>
    </source>
</reference>
<dbReference type="Pfam" id="PF06966">
    <property type="entry name" value="DUF1295"/>
    <property type="match status" value="1"/>
</dbReference>
<proteinExistence type="predicted"/>
<feature type="transmembrane region" description="Helical" evidence="1">
    <location>
        <begin position="105"/>
        <end position="128"/>
    </location>
</feature>